<comment type="caution">
    <text evidence="1">The sequence shown here is derived from an EMBL/GenBank/DDBJ whole genome shotgun (WGS) entry which is preliminary data.</text>
</comment>
<evidence type="ECO:0000313" key="2">
    <source>
        <dbReference type="Proteomes" id="UP000012153"/>
    </source>
</evidence>
<proteinExistence type="predicted"/>
<reference evidence="1 2" key="1">
    <citation type="submission" date="2013-01" db="EMBL/GenBank/DDBJ databases">
        <authorList>
            <person name="Harkins D.M."/>
            <person name="Durkin A.S."/>
            <person name="Brinkac L.M."/>
            <person name="Haft D.H."/>
            <person name="Selengut J.D."/>
            <person name="Sanka R."/>
            <person name="DePew J."/>
            <person name="Purushe J."/>
            <person name="Matthias M.A."/>
            <person name="Vinetz J.M."/>
            <person name="Sutton G.G."/>
            <person name="Nierman W.C."/>
            <person name="Fouts D.E."/>
        </authorList>
    </citation>
    <scope>NUCLEOTIDE SEQUENCE [LARGE SCALE GENOMIC DNA]</scope>
    <source>
        <strain evidence="1 2">ZUN142</strain>
    </source>
</reference>
<sequence>MKNLFYISSAKFTNIIQKSEYSKFAYIHRLAADHIKMITVNFHSKTLLSDKF</sequence>
<gene>
    <name evidence="1" type="ORF">LEP1GSC186_4135</name>
</gene>
<accession>M6UID2</accession>
<dbReference type="Proteomes" id="UP000012153">
    <property type="component" value="Unassembled WGS sequence"/>
</dbReference>
<protein>
    <submittedName>
        <fullName evidence="1">Uncharacterized protein</fullName>
    </submittedName>
</protein>
<evidence type="ECO:0000313" key="1">
    <source>
        <dbReference type="EMBL" id="EMO42546.1"/>
    </source>
</evidence>
<dbReference type="AlphaFoldDB" id="M6UID2"/>
<name>M6UID2_9LEPT</name>
<organism evidence="1 2">
    <name type="scientific">Leptospira noguchii serovar Autumnalis str. ZUN142</name>
    <dbReference type="NCBI Taxonomy" id="1085540"/>
    <lineage>
        <taxon>Bacteria</taxon>
        <taxon>Pseudomonadati</taxon>
        <taxon>Spirochaetota</taxon>
        <taxon>Spirochaetia</taxon>
        <taxon>Leptospirales</taxon>
        <taxon>Leptospiraceae</taxon>
        <taxon>Leptospira</taxon>
    </lineage>
</organism>
<dbReference type="EMBL" id="AHOP02000010">
    <property type="protein sequence ID" value="EMO42546.1"/>
    <property type="molecule type" value="Genomic_DNA"/>
</dbReference>